<dbReference type="CDD" id="cd04847">
    <property type="entry name" value="Peptidases_S8_Subtilisin_like_2"/>
    <property type="match status" value="1"/>
</dbReference>
<dbReference type="InterPro" id="IPR036852">
    <property type="entry name" value="Peptidase_S8/S53_dom_sf"/>
</dbReference>
<proteinExistence type="predicted"/>
<dbReference type="InterPro" id="IPR034074">
    <property type="entry name" value="Y4bN_pept_dom"/>
</dbReference>
<dbReference type="Gene3D" id="3.40.50.200">
    <property type="entry name" value="Peptidase S8/S53 domain"/>
    <property type="match status" value="1"/>
</dbReference>
<dbReference type="InterPro" id="IPR000209">
    <property type="entry name" value="Peptidase_S8/S53_dom"/>
</dbReference>
<dbReference type="EMBL" id="CP088155">
    <property type="protein sequence ID" value="WYM97607.1"/>
    <property type="molecule type" value="Genomic_DNA"/>
</dbReference>
<protein>
    <submittedName>
        <fullName evidence="2">S8 family peptidase</fullName>
    </submittedName>
</protein>
<dbReference type="Proteomes" id="UP001622612">
    <property type="component" value="Chromosome"/>
</dbReference>
<dbReference type="Pfam" id="PF00082">
    <property type="entry name" value="Peptidase_S8"/>
    <property type="match status" value="1"/>
</dbReference>
<reference evidence="2" key="1">
    <citation type="submission" date="2021-11" db="EMBL/GenBank/DDBJ databases">
        <title>The first genome sequence of unculturable Mycoplasma faucium obtained by de novo assembly of metagenomic reads.</title>
        <authorList>
            <person name="Sabat A.J."/>
            <person name="Bathoorn E."/>
            <person name="Akkerboom V."/>
            <person name="Friedrich A.W."/>
        </authorList>
    </citation>
    <scope>NUCLEOTIDE SEQUENCE [LARGE SCALE GENOMIC DNA]</scope>
    <source>
        <strain evidence="2">UMCG-MFM1</strain>
    </source>
</reference>
<keyword evidence="3" id="KW-1185">Reference proteome</keyword>
<name>A0ABZ2TMH1_9BACT</name>
<evidence type="ECO:0000313" key="2">
    <source>
        <dbReference type="EMBL" id="WYM97607.1"/>
    </source>
</evidence>
<sequence>MNNILELKGEFKHISRKNLSFEISMNSRIEVSCNYLERLKSQLIQIKNFWDNTKRPFEGILISVCYNKIVAKSNRISGLFKGKKSNNAIVGAKFNDKKNKHIITYFINYEDLMKSIEVLSTVKKILSNSFQGKINKVILDNKDYILKTIKDYKEISVSLFKQVIADASYIDHFQIETPNDKDLIKNIVTIYDVKTDTVKLFQELGIDILKTRILENNTVYLNNKQLEILLEKAPYLISMSTTDISTLSPSDINDNHEKENIKIPNPTIEPTIGVIDTLFDETVYFSNWVEYHNMLPKDISTSEGDYIHGTSVSSIIVDGPRLNPWLEDGCGRFKVRHFGIMGGSSFSAFSIIKKIKEIVANNLDIKVWNISLGSNEEINDNFISAGAYALDKIQFENDVIFVIAGTNKQEKESSKKIGSPADSINSIVVNSVDKDGLSTNYSRKGLVLSFFAKPDVSYYGGDEKQYINVCKPLGKDTAQGTSYACPWIARKLSYLIDILGFNREIAKALIIDSARGWNEFSSPENIALYGHGIVPIHINEIIKTKDNEIKFFVSDITEKWNNYNYNFPIPLDKQGRYPFIAKATMCYTPSCNRSQGVDYTNTELNLHFGRMKDDKKIVDIKGDKQNNDDLENDHINYLLEDDARKQFRKWDNVKYIVEKSSKRKIGKKSFNNKNWGMEIKTNSRLNPEDSKGIRFGVVITLKEINNKNRIEEFIQNCHFNKWLVNEIDVQNKIKILQKVNEDIDFE</sequence>
<organism evidence="2 3">
    <name type="scientific">Metamycoplasma faucium</name>
    <dbReference type="NCBI Taxonomy" id="56142"/>
    <lineage>
        <taxon>Bacteria</taxon>
        <taxon>Bacillati</taxon>
        <taxon>Mycoplasmatota</taxon>
        <taxon>Mycoplasmoidales</taxon>
        <taxon>Metamycoplasmataceae</taxon>
        <taxon>Metamycoplasma</taxon>
    </lineage>
</organism>
<accession>A0ABZ2TMH1</accession>
<feature type="domain" description="Peptidase S8/S53" evidence="1">
    <location>
        <begin position="271"/>
        <end position="515"/>
    </location>
</feature>
<gene>
    <name evidence="2" type="ORF">LQ356_01775</name>
</gene>
<dbReference type="SUPFAM" id="SSF52743">
    <property type="entry name" value="Subtilisin-like"/>
    <property type="match status" value="1"/>
</dbReference>
<dbReference type="RefSeq" id="WP_405312160.1">
    <property type="nucleotide sequence ID" value="NZ_CP088155.1"/>
</dbReference>
<evidence type="ECO:0000259" key="1">
    <source>
        <dbReference type="Pfam" id="PF00082"/>
    </source>
</evidence>
<evidence type="ECO:0000313" key="3">
    <source>
        <dbReference type="Proteomes" id="UP001622612"/>
    </source>
</evidence>